<dbReference type="SMART" id="SM00889">
    <property type="entry name" value="EFG_IV"/>
    <property type="match status" value="1"/>
</dbReference>
<keyword evidence="2" id="KW-0648">Protein biosynthesis</keyword>
<dbReference type="CDD" id="cd04088">
    <property type="entry name" value="EFG_mtEFG_II"/>
    <property type="match status" value="1"/>
</dbReference>
<dbReference type="GO" id="GO:0005759">
    <property type="term" value="C:mitochondrial matrix"/>
    <property type="evidence" value="ECO:0007669"/>
    <property type="project" value="UniProtKB-ARBA"/>
</dbReference>
<dbReference type="Pfam" id="PF00009">
    <property type="entry name" value="GTP_EFTU"/>
    <property type="match status" value="1"/>
</dbReference>
<dbReference type="GO" id="GO:0032543">
    <property type="term" value="P:mitochondrial translation"/>
    <property type="evidence" value="ECO:0007669"/>
    <property type="project" value="TreeGrafter"/>
</dbReference>
<evidence type="ECO:0000256" key="4">
    <source>
        <dbReference type="ARBA" id="ARBA00023134"/>
    </source>
</evidence>
<feature type="compositionally biased region" description="Polar residues" evidence="5">
    <location>
        <begin position="1012"/>
        <end position="1030"/>
    </location>
</feature>
<evidence type="ECO:0000256" key="2">
    <source>
        <dbReference type="ARBA" id="ARBA00022917"/>
    </source>
</evidence>
<dbReference type="InterPro" id="IPR035647">
    <property type="entry name" value="EFG_III/V"/>
</dbReference>
<dbReference type="InterPro" id="IPR000795">
    <property type="entry name" value="T_Tr_GTP-bd_dom"/>
</dbReference>
<dbReference type="Pfam" id="PF03764">
    <property type="entry name" value="EFG_IV"/>
    <property type="match status" value="1"/>
</dbReference>
<dbReference type="InterPro" id="IPR035649">
    <property type="entry name" value="EFG_V"/>
</dbReference>
<dbReference type="NCBIfam" id="TIGR00231">
    <property type="entry name" value="small_GTP"/>
    <property type="match status" value="1"/>
</dbReference>
<dbReference type="InterPro" id="IPR005517">
    <property type="entry name" value="Transl_elong_EFG/EF2_IV"/>
</dbReference>
<dbReference type="CDD" id="cd16262">
    <property type="entry name" value="EFG_III"/>
    <property type="match status" value="1"/>
</dbReference>
<dbReference type="Pfam" id="PF22042">
    <property type="entry name" value="EF-G_D2"/>
    <property type="match status" value="1"/>
</dbReference>
<dbReference type="GO" id="GO:0003924">
    <property type="term" value="F:GTPase activity"/>
    <property type="evidence" value="ECO:0007669"/>
    <property type="project" value="InterPro"/>
</dbReference>
<organism evidence="7 8">
    <name type="scientific">Trichomalopsis sarcophagae</name>
    <dbReference type="NCBI Taxonomy" id="543379"/>
    <lineage>
        <taxon>Eukaryota</taxon>
        <taxon>Metazoa</taxon>
        <taxon>Ecdysozoa</taxon>
        <taxon>Arthropoda</taxon>
        <taxon>Hexapoda</taxon>
        <taxon>Insecta</taxon>
        <taxon>Pterygota</taxon>
        <taxon>Neoptera</taxon>
        <taxon>Endopterygota</taxon>
        <taxon>Hymenoptera</taxon>
        <taxon>Apocrita</taxon>
        <taxon>Proctotrupomorpha</taxon>
        <taxon>Chalcidoidea</taxon>
        <taxon>Pteromalidae</taxon>
        <taxon>Pteromalinae</taxon>
        <taxon>Trichomalopsis</taxon>
    </lineage>
</organism>
<dbReference type="OrthoDB" id="198619at2759"/>
<keyword evidence="1" id="KW-0547">Nucleotide-binding</keyword>
<dbReference type="Gene3D" id="2.40.30.10">
    <property type="entry name" value="Translation factors"/>
    <property type="match status" value="1"/>
</dbReference>
<feature type="domain" description="Tr-type G" evidence="6">
    <location>
        <begin position="36"/>
        <end position="324"/>
    </location>
</feature>
<dbReference type="PROSITE" id="PS00301">
    <property type="entry name" value="G_TR_1"/>
    <property type="match status" value="1"/>
</dbReference>
<dbReference type="Gene3D" id="3.30.70.870">
    <property type="entry name" value="Elongation Factor G (Translational Gtpase), domain 3"/>
    <property type="match status" value="1"/>
</dbReference>
<evidence type="ECO:0000313" key="8">
    <source>
        <dbReference type="Proteomes" id="UP000215335"/>
    </source>
</evidence>
<evidence type="ECO:0000256" key="1">
    <source>
        <dbReference type="ARBA" id="ARBA00022741"/>
    </source>
</evidence>
<comment type="caution">
    <text evidence="7">The sequence shown here is derived from an EMBL/GenBank/DDBJ whole genome shotgun (WGS) entry which is preliminary data.</text>
</comment>
<dbReference type="InterPro" id="IPR041095">
    <property type="entry name" value="EFG_II"/>
</dbReference>
<dbReference type="Pfam" id="PF00679">
    <property type="entry name" value="EFG_C"/>
    <property type="match status" value="1"/>
</dbReference>
<dbReference type="CDD" id="cd03713">
    <property type="entry name" value="EFG_mtEFG_C"/>
    <property type="match status" value="1"/>
</dbReference>
<dbReference type="Proteomes" id="UP000215335">
    <property type="component" value="Unassembled WGS sequence"/>
</dbReference>
<dbReference type="InterPro" id="IPR009022">
    <property type="entry name" value="EFG_III"/>
</dbReference>
<feature type="compositionally biased region" description="Polar residues" evidence="5">
    <location>
        <begin position="1233"/>
        <end position="1247"/>
    </location>
</feature>
<dbReference type="InterPro" id="IPR009000">
    <property type="entry name" value="Transl_B-barrel_sf"/>
</dbReference>
<dbReference type="GO" id="GO:0005525">
    <property type="term" value="F:GTP binding"/>
    <property type="evidence" value="ECO:0007669"/>
    <property type="project" value="UniProtKB-KW"/>
</dbReference>
<dbReference type="PROSITE" id="PS51722">
    <property type="entry name" value="G_TR_2"/>
    <property type="match status" value="1"/>
</dbReference>
<evidence type="ECO:0000256" key="5">
    <source>
        <dbReference type="SAM" id="MobiDB-lite"/>
    </source>
</evidence>
<dbReference type="SUPFAM" id="SSF54980">
    <property type="entry name" value="EF-G C-terminal domain-like"/>
    <property type="match status" value="2"/>
</dbReference>
<dbReference type="PRINTS" id="PR00315">
    <property type="entry name" value="ELONGATNFCT"/>
</dbReference>
<dbReference type="SUPFAM" id="SSF54211">
    <property type="entry name" value="Ribosomal protein S5 domain 2-like"/>
    <property type="match status" value="1"/>
</dbReference>
<dbReference type="Pfam" id="PF14492">
    <property type="entry name" value="EFG_III"/>
    <property type="match status" value="1"/>
</dbReference>
<dbReference type="InterPro" id="IPR000640">
    <property type="entry name" value="EFG_V-like"/>
</dbReference>
<dbReference type="STRING" id="543379.A0A232FGQ4"/>
<dbReference type="SMART" id="SM00838">
    <property type="entry name" value="EFG_C"/>
    <property type="match status" value="1"/>
</dbReference>
<dbReference type="PANTHER" id="PTHR43261">
    <property type="entry name" value="TRANSLATION ELONGATION FACTOR G-RELATED"/>
    <property type="match status" value="1"/>
</dbReference>
<dbReference type="Gene3D" id="3.30.70.240">
    <property type="match status" value="1"/>
</dbReference>
<feature type="region of interest" description="Disordered" evidence="5">
    <location>
        <begin position="1305"/>
        <end position="1335"/>
    </location>
</feature>
<evidence type="ECO:0000313" key="7">
    <source>
        <dbReference type="EMBL" id="OXU29872.1"/>
    </source>
</evidence>
<dbReference type="FunFam" id="3.30.70.240:FF:000001">
    <property type="entry name" value="Elongation factor G"/>
    <property type="match status" value="1"/>
</dbReference>
<keyword evidence="8" id="KW-1185">Reference proteome</keyword>
<feature type="region of interest" description="Disordered" evidence="5">
    <location>
        <begin position="1617"/>
        <end position="1640"/>
    </location>
</feature>
<sequence length="1716" mass="194046">MILKNVVNTSFCKLLKRALHQNKSPAKVASEKCSIEKIRNIGILAHIDAERTIVLLGKTTTTERMLYYSGIIRHMGEVHDGNTVTDFMDQERERGITICSAAVTFDWKNYRFNLIDTPGHIDFTMGVEQTLSVLDGVVIVLDGSAGVEAQTCTVWRQADRYYLPRIVYVNKMDRPDANFEMCLKSMESKLDAVTLPVHMPYKDETGLAGIIDIVTLEKVIYDKKTNGRIITKSQLKEENSSLLEKALEKRRFLTDKLSGMDDELANIVIEQDSLDKVSSQVLVDSLRRITVSRKGVPVLLGSSYKNIGVQSLMDSVILYLPTPDTNQFTKLYKGFDNNLSARVFKIIHDKQMGPITFFRVYTGSLKKDQKIYNVQRGQTERSGKLYAAYADEYQEISEIEQGNIGALTGLKYTVTGDLLTNSASSAAQAKKFMEKKTSFSSEEIDKLFSVGTNVPDPVFFCSIEPPSLSSVSALEAALQELEKEDPSLRVSQDTNSDQIILAGMGELHIDIIKERIRREYKIDVSLGELQIAYKETIDRPVKDIYVVQHDINKTKHEVSITLSLIPNYNGKKQLLLDSSPDSASNLSAVTEKTMKAISKGISSAFLNGPKLGCPIVNVAVKLHFLEVKRGTSDSIITATVSQCIKKLMENSGSLLLEPIMNLEVVTSEEYSSNVIGDLSRRRAEIKSLDVRGHNKIISCTIPLSELLGYSTQLRIISSGHASFTMEFSHYQPMSEIDERDAIKRITGLDQYSTAKQLNGRMRKDHRIGASIFDSNNSFIMDKETVIQMLQTDLIRIHKESEEISKTVQDMKQEALDYINALLGQITSTGTTSLLAKTPKVPKKRATRIKAISENDEMEMSDDGNSLCNSTSIRSYRLNSVALETSEITSGRSKRGASIKAADIIKKQQAVSLNTKLRRPSNEGSDLPVAERIIKESRSKRPKDSNSSEDEDTRPAKQSKITRKKTQSKVNDETHNLTEDFLPLSKVNETHNQEKQIRASVKRKLDNHDEDANTTLKSEQSARESSLTNDEPSAKKANYSKFSPEKQSASKDKTISIENIKSIKKNTRSSSSIDVKNSTKVNNIINETLDMSNANETIASMYEDAINKPIPIMNSTMNPNTTVTLDKIINVTVSLERLPSTKVLNETVTINKISTKDPLLQVNNTTKKIIEEKVIEDKPTVPTVPAVKVKQESKIPTILKAQRDEKIGKFNDLITDDESSPERKEYKVQKEKILQQQKRVTRSNASMTSDEDEVQRTPVRMNQNSKNKDLRGSMLKSTYKQAALFSPYAKDSVKKRVEAFEQVTVSPQQSETATRVTRTKTRALAAATEPPPLTVAQKLARKSLAKAKKISLAKHAKDNDDAKENENTNIVKPTKSSSSEKSAQKPSGKTTPLGKTRIQMPSSVTKNTYATPSNSQYLSAYSKPTTGSRGNIVTHVDSFIQSSSTSASKQIDRVAEEKRRRAHEEDARRKREELLKAQAEEKKRKREEKELKNKLAREAKERQEQEKRLKAEREREEKARLAQQMQEKQKEEIERKRIAQLQRAQEKEERRKQEELLRLQRLQEQEEQERLLAEQKRRELELEKRKQMEMRQQMAEMKHQKNQMEKALLLAKAKAQKQAPCNYKMDSDPDEEESEDESKPKHQIPYWASKNARQPQLAMQQHVPWRTVLRFFDAKKCTPDLRDLFQGIDPRKLKRSSSAIWKTPPRYSMMNCSIIKD</sequence>
<accession>A0A232FGQ4</accession>
<dbReference type="InterPro" id="IPR020568">
    <property type="entry name" value="Ribosomal_Su5_D2-typ_SF"/>
</dbReference>
<protein>
    <recommendedName>
        <fullName evidence="6">Tr-type G domain-containing protein</fullName>
    </recommendedName>
</protein>
<evidence type="ECO:0000259" key="6">
    <source>
        <dbReference type="PROSITE" id="PS51722"/>
    </source>
</evidence>
<keyword evidence="3" id="KW-0496">Mitochondrion</keyword>
<gene>
    <name evidence="7" type="ORF">TSAR_010798</name>
</gene>
<feature type="compositionally biased region" description="Basic and acidic residues" evidence="5">
    <location>
        <begin position="1354"/>
        <end position="1365"/>
    </location>
</feature>
<feature type="compositionally biased region" description="Low complexity" evidence="5">
    <location>
        <begin position="1311"/>
        <end position="1335"/>
    </location>
</feature>
<feature type="compositionally biased region" description="Basic and acidic residues" evidence="5">
    <location>
        <begin position="1449"/>
        <end position="1519"/>
    </location>
</feature>
<feature type="compositionally biased region" description="Basic and acidic residues" evidence="5">
    <location>
        <begin position="931"/>
        <end position="945"/>
    </location>
</feature>
<feature type="region of interest" description="Disordered" evidence="5">
    <location>
        <begin position="1349"/>
        <end position="1533"/>
    </location>
</feature>
<proteinExistence type="predicted"/>
<feature type="compositionally biased region" description="Polar residues" evidence="5">
    <location>
        <begin position="1438"/>
        <end position="1448"/>
    </location>
</feature>
<dbReference type="InterPro" id="IPR053905">
    <property type="entry name" value="EF-G-like_DII"/>
</dbReference>
<dbReference type="FunFam" id="3.40.50.300:FF:000514">
    <property type="entry name" value="Ribosome-releasing factor 2, mitochondrial"/>
    <property type="match status" value="1"/>
</dbReference>
<dbReference type="Gene3D" id="3.40.50.300">
    <property type="entry name" value="P-loop containing nucleotide triphosphate hydrolases"/>
    <property type="match status" value="1"/>
</dbReference>
<dbReference type="InterPro" id="IPR027417">
    <property type="entry name" value="P-loop_NTPase"/>
</dbReference>
<dbReference type="InterPro" id="IPR014721">
    <property type="entry name" value="Ribsml_uS5_D2-typ_fold_subgr"/>
</dbReference>
<dbReference type="SUPFAM" id="SSF52540">
    <property type="entry name" value="P-loop containing nucleoside triphosphate hydrolases"/>
    <property type="match status" value="1"/>
</dbReference>
<dbReference type="CDD" id="cd01886">
    <property type="entry name" value="EF-G"/>
    <property type="match status" value="1"/>
</dbReference>
<feature type="compositionally biased region" description="Basic and acidic residues" evidence="5">
    <location>
        <begin position="987"/>
        <end position="1010"/>
    </location>
</feature>
<reference evidence="7 8" key="1">
    <citation type="journal article" date="2017" name="Curr. Biol.">
        <title>The Evolution of Venom by Co-option of Single-Copy Genes.</title>
        <authorList>
            <person name="Martinson E.O."/>
            <person name="Mrinalini"/>
            <person name="Kelkar Y.D."/>
            <person name="Chang C.H."/>
            <person name="Werren J.H."/>
        </authorList>
    </citation>
    <scope>NUCLEOTIDE SEQUENCE [LARGE SCALE GENOMIC DNA]</scope>
    <source>
        <strain evidence="7 8">Alberta</strain>
        <tissue evidence="7">Whole body</tissue>
    </source>
</reference>
<dbReference type="SUPFAM" id="SSF50447">
    <property type="entry name" value="Translation proteins"/>
    <property type="match status" value="1"/>
</dbReference>
<feature type="compositionally biased region" description="Low complexity" evidence="5">
    <location>
        <begin position="1371"/>
        <end position="1386"/>
    </location>
</feature>
<name>A0A232FGQ4_9HYME</name>
<dbReference type="Gene3D" id="3.30.230.10">
    <property type="match status" value="1"/>
</dbReference>
<feature type="compositionally biased region" description="Polar residues" evidence="5">
    <location>
        <begin position="1398"/>
        <end position="1430"/>
    </location>
</feature>
<dbReference type="InterPro" id="IPR005225">
    <property type="entry name" value="Small_GTP-bd"/>
</dbReference>
<feature type="region of interest" description="Disordered" evidence="5">
    <location>
        <begin position="1233"/>
        <end position="1255"/>
    </location>
</feature>
<evidence type="ECO:0000256" key="3">
    <source>
        <dbReference type="ARBA" id="ARBA00023128"/>
    </source>
</evidence>
<feature type="region of interest" description="Disordered" evidence="5">
    <location>
        <begin position="914"/>
        <end position="1052"/>
    </location>
</feature>
<dbReference type="EMBL" id="NNAY01000228">
    <property type="protein sequence ID" value="OXU29872.1"/>
    <property type="molecule type" value="Genomic_DNA"/>
</dbReference>
<dbReference type="GO" id="GO:0032790">
    <property type="term" value="P:ribosome disassembly"/>
    <property type="evidence" value="ECO:0007669"/>
    <property type="project" value="TreeGrafter"/>
</dbReference>
<dbReference type="InterPro" id="IPR031157">
    <property type="entry name" value="G_TR_CS"/>
</dbReference>
<dbReference type="PANTHER" id="PTHR43261:SF1">
    <property type="entry name" value="RIBOSOME-RELEASING FACTOR 2, MITOCHONDRIAL"/>
    <property type="match status" value="1"/>
</dbReference>
<keyword evidence="4" id="KW-0342">GTP-binding</keyword>